<dbReference type="GO" id="GO:0000340">
    <property type="term" value="F:RNA 7-methylguanosine cap binding"/>
    <property type="evidence" value="ECO:0007669"/>
    <property type="project" value="TreeGrafter"/>
</dbReference>
<evidence type="ECO:0000256" key="15">
    <source>
        <dbReference type="ARBA" id="ARBA00023242"/>
    </source>
</evidence>
<dbReference type="PROSITE" id="PS00892">
    <property type="entry name" value="HIT_1"/>
    <property type="match status" value="1"/>
</dbReference>
<evidence type="ECO:0000313" key="20">
    <source>
        <dbReference type="EMBL" id="RCH80878.1"/>
    </source>
</evidence>
<evidence type="ECO:0000256" key="5">
    <source>
        <dbReference type="ARBA" id="ARBA00015636"/>
    </source>
</evidence>
<evidence type="ECO:0000256" key="18">
    <source>
        <dbReference type="ARBA" id="ARBA00048222"/>
    </source>
</evidence>
<dbReference type="Gene3D" id="3.30.200.40">
    <property type="entry name" value="Scavenger mRNA decapping enzyme, N-terminal domain"/>
    <property type="match status" value="1"/>
</dbReference>
<keyword evidence="10" id="KW-0677">Repeat</keyword>
<evidence type="ECO:0000313" key="21">
    <source>
        <dbReference type="Proteomes" id="UP000252139"/>
    </source>
</evidence>
<keyword evidence="21" id="KW-1185">Reference proteome</keyword>
<proteinExistence type="inferred from homology"/>
<dbReference type="STRING" id="86630.A0A367IT78"/>
<evidence type="ECO:0000256" key="3">
    <source>
        <dbReference type="ARBA" id="ARBA00010208"/>
    </source>
</evidence>
<evidence type="ECO:0000259" key="19">
    <source>
        <dbReference type="PROSITE" id="PS51873"/>
    </source>
</evidence>
<organism evidence="20 21">
    <name type="scientific">Rhizopus azygosporus</name>
    <name type="common">Rhizopus microsporus var. azygosporus</name>
    <dbReference type="NCBI Taxonomy" id="86630"/>
    <lineage>
        <taxon>Eukaryota</taxon>
        <taxon>Fungi</taxon>
        <taxon>Fungi incertae sedis</taxon>
        <taxon>Mucoromycota</taxon>
        <taxon>Mucoromycotina</taxon>
        <taxon>Mucoromycetes</taxon>
        <taxon>Mucorales</taxon>
        <taxon>Mucorineae</taxon>
        <taxon>Rhizopodaceae</taxon>
        <taxon>Rhizopus</taxon>
    </lineage>
</organism>
<accession>A0A367IT78</accession>
<dbReference type="GO" id="GO:0000290">
    <property type="term" value="P:deadenylation-dependent decapping of nuclear-transcribed mRNA"/>
    <property type="evidence" value="ECO:0007669"/>
    <property type="project" value="InterPro"/>
</dbReference>
<dbReference type="Proteomes" id="UP000252139">
    <property type="component" value="Unassembled WGS sequence"/>
</dbReference>
<keyword evidence="7" id="KW-0597">Phosphoprotein</keyword>
<name>A0A367IT78_RHIAZ</name>
<feature type="non-terminal residue" evidence="20">
    <location>
        <position position="1"/>
    </location>
</feature>
<dbReference type="InterPro" id="IPR036265">
    <property type="entry name" value="HIT-like_sf"/>
</dbReference>
<dbReference type="EMBL" id="PJQL01003690">
    <property type="protein sequence ID" value="RCH80878.1"/>
    <property type="molecule type" value="Genomic_DNA"/>
</dbReference>
<dbReference type="PROSITE" id="PS51873">
    <property type="entry name" value="TRIAD"/>
    <property type="match status" value="1"/>
</dbReference>
<dbReference type="GO" id="GO:0005634">
    <property type="term" value="C:nucleus"/>
    <property type="evidence" value="ECO:0007669"/>
    <property type="project" value="UniProtKB-SubCell"/>
</dbReference>
<evidence type="ECO:0000256" key="12">
    <source>
        <dbReference type="ARBA" id="ARBA00022786"/>
    </source>
</evidence>
<keyword evidence="9" id="KW-0479">Metal-binding</keyword>
<dbReference type="PANTHER" id="PTHR12978">
    <property type="entry name" value="HISTIDINE TRIAD HIT PROTEIN MEMBER"/>
    <property type="match status" value="1"/>
</dbReference>
<evidence type="ECO:0000256" key="11">
    <source>
        <dbReference type="ARBA" id="ARBA00022771"/>
    </source>
</evidence>
<evidence type="ECO:0000256" key="4">
    <source>
        <dbReference type="ARBA" id="ARBA00012520"/>
    </source>
</evidence>
<dbReference type="InterPro" id="IPR011145">
    <property type="entry name" value="Scavenger_mRNA_decap_enz_N"/>
</dbReference>
<feature type="domain" description="RING-type" evidence="19">
    <location>
        <begin position="246"/>
        <end position="496"/>
    </location>
</feature>
<comment type="caution">
    <text evidence="20">The sequence shown here is derived from an EMBL/GenBank/DDBJ whole genome shotgun (WGS) entry which is preliminary data.</text>
</comment>
<keyword evidence="11" id="KW-0863">Zinc-finger</keyword>
<evidence type="ECO:0000256" key="16">
    <source>
        <dbReference type="ARBA" id="ARBA00029885"/>
    </source>
</evidence>
<dbReference type="OrthoDB" id="10264956at2759"/>
<keyword evidence="13" id="KW-0378">Hydrolase</keyword>
<dbReference type="Pfam" id="PF05652">
    <property type="entry name" value="DcpS"/>
    <property type="match status" value="1"/>
</dbReference>
<dbReference type="GO" id="GO:0008270">
    <property type="term" value="F:zinc ion binding"/>
    <property type="evidence" value="ECO:0007669"/>
    <property type="project" value="UniProtKB-KW"/>
</dbReference>
<dbReference type="SUPFAM" id="SSF57850">
    <property type="entry name" value="RING/U-box"/>
    <property type="match status" value="1"/>
</dbReference>
<evidence type="ECO:0000256" key="17">
    <source>
        <dbReference type="ARBA" id="ARBA00030609"/>
    </source>
</evidence>
<dbReference type="InterPro" id="IPR019808">
    <property type="entry name" value="Histidine_triad_CS"/>
</dbReference>
<dbReference type="GO" id="GO:0000932">
    <property type="term" value="C:P-body"/>
    <property type="evidence" value="ECO:0007669"/>
    <property type="project" value="TreeGrafter"/>
</dbReference>
<dbReference type="CDD" id="cd20336">
    <property type="entry name" value="Rcat_RBR"/>
    <property type="match status" value="1"/>
</dbReference>
<dbReference type="InterPro" id="IPR044066">
    <property type="entry name" value="TRIAD_supradom"/>
</dbReference>
<keyword evidence="6" id="KW-0963">Cytoplasm</keyword>
<evidence type="ECO:0000256" key="8">
    <source>
        <dbReference type="ARBA" id="ARBA00022679"/>
    </source>
</evidence>
<protein>
    <recommendedName>
        <fullName evidence="5">m7GpppX diphosphatase</fullName>
        <ecNumber evidence="4">3.6.1.59</ecNumber>
    </recommendedName>
    <alternativeName>
        <fullName evidence="17">Decapping scavenger enzyme</fullName>
    </alternativeName>
    <alternativeName>
        <fullName evidence="16">Scavenger mRNA-decapping enzyme DcpS</fullName>
    </alternativeName>
</protein>
<gene>
    <name evidence="20" type="ORF">CU097_001385</name>
</gene>
<comment type="catalytic activity">
    <reaction evidence="18">
        <text>a 5'-end (N(7)-methyl 5'-triphosphoguanosine)-ribonucleoside in mRNA + H2O = N(7)-methyl-GMP + a 5'-end diphospho-ribonucleoside in mRNA + 2 H(+)</text>
        <dbReference type="Rhea" id="RHEA:65388"/>
        <dbReference type="Rhea" id="RHEA-COMP:17165"/>
        <dbReference type="Rhea" id="RHEA-COMP:17167"/>
        <dbReference type="ChEBI" id="CHEBI:15377"/>
        <dbReference type="ChEBI" id="CHEBI:15378"/>
        <dbReference type="ChEBI" id="CHEBI:58285"/>
        <dbReference type="ChEBI" id="CHEBI:156461"/>
        <dbReference type="ChEBI" id="CHEBI:167616"/>
        <dbReference type="EC" id="3.6.1.59"/>
    </reaction>
</comment>
<dbReference type="SUPFAM" id="SSF54197">
    <property type="entry name" value="HIT-like"/>
    <property type="match status" value="1"/>
</dbReference>
<dbReference type="PANTHER" id="PTHR12978:SF0">
    <property type="entry name" value="M7GPPPX DIPHOSPHATASE"/>
    <property type="match status" value="1"/>
</dbReference>
<dbReference type="FunFam" id="3.30.428.10:FF:000006">
    <property type="entry name" value="m7GpppX diphosphatase"/>
    <property type="match status" value="1"/>
</dbReference>
<evidence type="ECO:0000256" key="7">
    <source>
        <dbReference type="ARBA" id="ARBA00022553"/>
    </source>
</evidence>
<comment type="similarity">
    <text evidence="3">Belongs to the HIT family.</text>
</comment>
<comment type="subcellular location">
    <subcellularLocation>
        <location evidence="2">Cytoplasm</location>
    </subcellularLocation>
    <subcellularLocation>
        <location evidence="1">Nucleus</location>
    </subcellularLocation>
</comment>
<dbReference type="InterPro" id="IPR008594">
    <property type="entry name" value="DcpS/DCS2"/>
</dbReference>
<evidence type="ECO:0000256" key="9">
    <source>
        <dbReference type="ARBA" id="ARBA00022723"/>
    </source>
</evidence>
<dbReference type="Gene3D" id="1.20.120.1750">
    <property type="match status" value="1"/>
</dbReference>
<evidence type="ECO:0000256" key="1">
    <source>
        <dbReference type="ARBA" id="ARBA00004123"/>
    </source>
</evidence>
<sequence>TPFEDNQVNTLAQTLVDIDQHVENHIYSWGIGQLPKSDLHIKSIYPATDLHIAKYEAQTRVMIVETPTDYERITLPYIKDIPPSRIQWVKNILEGKSEADRVIYQNKDPQTGFVILPDMKWDGSQENLYWVAIAQADILSLRSLTRDHLPLLKKIRQVSYELVKEKAQLEAHQVRLFVHYQPSYYHFHVHITAITFIDAPGIMSGQAHLLDTVIDNIEHYPQYYQLASIPFLIGENHPLTEKYVSEVVKSSWGLCVTKIRCPVCRLHIPQSEWTRYVPKSIIDLYDKFNKPYRSYSRCCPQCETEVTPCLFEPALYYPSRSRLIASSLRELFTQHPLIQVFERSEWKNSNLLEIHHQLMLEIPFKEKAKQISKQIMLLDIRPDTWRKIQFDHISFFPIFDCPTCHLQFCLQCGYEAHPLRTCEEYMKHLVDLKKENHEVLTWALEHSQRCPSCCIMINRDEGCNKVDCAFCGFVFCWECKSAWSDRCGFFDCVNSKKPKPMDNVHNQSVDRAELGVPDISLIESRLSQQ</sequence>
<keyword evidence="15" id="KW-0539">Nucleus</keyword>
<dbReference type="Gene3D" id="3.30.428.10">
    <property type="entry name" value="HIT-like"/>
    <property type="match status" value="1"/>
</dbReference>
<dbReference type="Pfam" id="PF11969">
    <property type="entry name" value="DcpS_C"/>
    <property type="match status" value="1"/>
</dbReference>
<evidence type="ECO:0000256" key="6">
    <source>
        <dbReference type="ARBA" id="ARBA00022490"/>
    </source>
</evidence>
<dbReference type="CDD" id="cd20335">
    <property type="entry name" value="BRcat_RBR"/>
    <property type="match status" value="1"/>
</dbReference>
<keyword evidence="12" id="KW-0833">Ubl conjugation pathway</keyword>
<evidence type="ECO:0000256" key="14">
    <source>
        <dbReference type="ARBA" id="ARBA00022833"/>
    </source>
</evidence>
<dbReference type="GO" id="GO:0140932">
    <property type="term" value="F:5'-(N(7)-methyl 5'-triphosphoguanosine)-[mRNA] diphosphatase activity"/>
    <property type="evidence" value="ECO:0007669"/>
    <property type="project" value="UniProtKB-EC"/>
</dbReference>
<dbReference type="SUPFAM" id="SSF102860">
    <property type="entry name" value="mRNA decapping enzyme DcpS N-terminal domain"/>
    <property type="match status" value="1"/>
</dbReference>
<evidence type="ECO:0000256" key="13">
    <source>
        <dbReference type="ARBA" id="ARBA00022801"/>
    </source>
</evidence>
<evidence type="ECO:0000256" key="2">
    <source>
        <dbReference type="ARBA" id="ARBA00004496"/>
    </source>
</evidence>
<dbReference type="AlphaFoldDB" id="A0A367IT78"/>
<evidence type="ECO:0000256" key="10">
    <source>
        <dbReference type="ARBA" id="ARBA00022737"/>
    </source>
</evidence>
<keyword evidence="8" id="KW-0808">Transferase</keyword>
<keyword evidence="14" id="KW-0862">Zinc</keyword>
<dbReference type="EC" id="3.6.1.59" evidence="4"/>
<reference evidence="20 21" key="1">
    <citation type="journal article" date="2018" name="G3 (Bethesda)">
        <title>Phylogenetic and Phylogenomic Definition of Rhizopus Species.</title>
        <authorList>
            <person name="Gryganskyi A.P."/>
            <person name="Golan J."/>
            <person name="Dolatabadi S."/>
            <person name="Mondo S."/>
            <person name="Robb S."/>
            <person name="Idnurm A."/>
            <person name="Muszewska A."/>
            <person name="Steczkiewicz K."/>
            <person name="Masonjones S."/>
            <person name="Liao H.L."/>
            <person name="Gajdeczka M.T."/>
            <person name="Anike F."/>
            <person name="Vuek A."/>
            <person name="Anishchenko I.M."/>
            <person name="Voigt K."/>
            <person name="de Hoog G.S."/>
            <person name="Smith M.E."/>
            <person name="Heitman J."/>
            <person name="Vilgalys R."/>
            <person name="Stajich J.E."/>
        </authorList>
    </citation>
    <scope>NUCLEOTIDE SEQUENCE [LARGE SCALE GENOMIC DNA]</scope>
    <source>
        <strain evidence="20 21">CBS 357.93</strain>
    </source>
</reference>
<dbReference type="GO" id="GO:0016740">
    <property type="term" value="F:transferase activity"/>
    <property type="evidence" value="ECO:0007669"/>
    <property type="project" value="UniProtKB-KW"/>
</dbReference>